<dbReference type="GO" id="GO:0006813">
    <property type="term" value="P:potassium ion transport"/>
    <property type="evidence" value="ECO:0007669"/>
    <property type="project" value="InterPro"/>
</dbReference>
<dbReference type="Pfam" id="PF02254">
    <property type="entry name" value="TrkA_N"/>
    <property type="match status" value="1"/>
</dbReference>
<dbReference type="EMBL" id="LGUC01000001">
    <property type="protein sequence ID" value="KPN31906.1"/>
    <property type="molecule type" value="Genomic_DNA"/>
</dbReference>
<protein>
    <submittedName>
        <fullName evidence="3">Voltage-gated potassium channel</fullName>
    </submittedName>
</protein>
<reference evidence="4" key="1">
    <citation type="submission" date="2013-11" db="EMBL/GenBank/DDBJ databases">
        <authorList>
            <person name="Hoang H.T."/>
            <person name="Killian M.L."/>
            <person name="Madson D.M."/>
            <person name="Arruda P.H.E."/>
            <person name="Sun D."/>
            <person name="Schwartz K.J."/>
            <person name="Yoon K."/>
        </authorList>
    </citation>
    <scope>NUCLEOTIDE SEQUENCE [LARGE SCALE GENOMIC DNA]</scope>
    <source>
        <strain evidence="4">CDK2</strain>
    </source>
</reference>
<evidence type="ECO:0000256" key="1">
    <source>
        <dbReference type="SAM" id="MobiDB-lite"/>
    </source>
</evidence>
<keyword evidence="4" id="KW-1185">Reference proteome</keyword>
<dbReference type="AlphaFoldDB" id="A0A0P7FXF2"/>
<evidence type="ECO:0000313" key="3">
    <source>
        <dbReference type="EMBL" id="KPN31906.1"/>
    </source>
</evidence>
<keyword evidence="3" id="KW-0407">Ion channel</keyword>
<gene>
    <name evidence="3" type="ORF">SY89_02663</name>
</gene>
<dbReference type="Gene3D" id="3.40.50.720">
    <property type="entry name" value="NAD(P)-binding Rossmann-like Domain"/>
    <property type="match status" value="1"/>
</dbReference>
<name>A0A0P7FXF2_9EURY</name>
<dbReference type="PROSITE" id="PS51201">
    <property type="entry name" value="RCK_N"/>
    <property type="match status" value="1"/>
</dbReference>
<feature type="compositionally biased region" description="Basic residues" evidence="1">
    <location>
        <begin position="108"/>
        <end position="118"/>
    </location>
</feature>
<keyword evidence="3" id="KW-0813">Transport</keyword>
<dbReference type="InterPro" id="IPR003148">
    <property type="entry name" value="RCK_N"/>
</dbReference>
<sequence length="136" mass="14686">MTVVDIEDEPGVDIVGDVTDPITLEEADVASSEAIVLALSDDTTALFAALVARQVAPETGIIARANEDDSTPKLYRAGAKYVLSLPTVSGRMLASKLLDEEVITPRRRWKSSGERRRRWWAEPSARPTCAPGPAVP</sequence>
<feature type="domain" description="RCK N-terminal" evidence="2">
    <location>
        <begin position="1"/>
        <end position="86"/>
    </location>
</feature>
<dbReference type="STRING" id="699431.SY89_02663"/>
<dbReference type="GO" id="GO:0034220">
    <property type="term" value="P:monoatomic ion transmembrane transport"/>
    <property type="evidence" value="ECO:0007669"/>
    <property type="project" value="UniProtKB-KW"/>
</dbReference>
<dbReference type="SUPFAM" id="SSF51735">
    <property type="entry name" value="NAD(P)-binding Rossmann-fold domains"/>
    <property type="match status" value="1"/>
</dbReference>
<dbReference type="InterPro" id="IPR050721">
    <property type="entry name" value="Trk_Ktr_HKT_K-transport"/>
</dbReference>
<dbReference type="PANTHER" id="PTHR43833">
    <property type="entry name" value="POTASSIUM CHANNEL PROTEIN 2-RELATED-RELATED"/>
    <property type="match status" value="1"/>
</dbReference>
<comment type="caution">
    <text evidence="3">The sequence shown here is derived from an EMBL/GenBank/DDBJ whole genome shotgun (WGS) entry which is preliminary data.</text>
</comment>
<evidence type="ECO:0000313" key="4">
    <source>
        <dbReference type="Proteomes" id="UP000050535"/>
    </source>
</evidence>
<keyword evidence="3" id="KW-0406">Ion transport</keyword>
<accession>A0A0P7FXF2</accession>
<feature type="region of interest" description="Disordered" evidence="1">
    <location>
        <begin position="108"/>
        <end position="136"/>
    </location>
</feature>
<dbReference type="InterPro" id="IPR036291">
    <property type="entry name" value="NAD(P)-bd_dom_sf"/>
</dbReference>
<dbReference type="Proteomes" id="UP000050535">
    <property type="component" value="Unassembled WGS sequence"/>
</dbReference>
<proteinExistence type="predicted"/>
<evidence type="ECO:0000259" key="2">
    <source>
        <dbReference type="PROSITE" id="PS51201"/>
    </source>
</evidence>
<dbReference type="PANTHER" id="PTHR43833:SF9">
    <property type="entry name" value="POTASSIUM CHANNEL PROTEIN YUGO-RELATED"/>
    <property type="match status" value="1"/>
</dbReference>
<organism evidence="3 4">
    <name type="scientific">Halolamina pelagica</name>
    <dbReference type="NCBI Taxonomy" id="699431"/>
    <lineage>
        <taxon>Archaea</taxon>
        <taxon>Methanobacteriati</taxon>
        <taxon>Methanobacteriota</taxon>
        <taxon>Stenosarchaea group</taxon>
        <taxon>Halobacteria</taxon>
        <taxon>Halobacteriales</taxon>
        <taxon>Haloferacaceae</taxon>
    </lineage>
</organism>